<dbReference type="KEGG" id="fgg:FSB75_19110"/>
<proteinExistence type="predicted"/>
<gene>
    <name evidence="1" type="ORF">FSB75_19110</name>
</gene>
<dbReference type="AlphaFoldDB" id="A0A5B8UPQ4"/>
<dbReference type="Proteomes" id="UP000321204">
    <property type="component" value="Chromosome"/>
</dbReference>
<evidence type="ECO:0000313" key="2">
    <source>
        <dbReference type="Proteomes" id="UP000321204"/>
    </source>
</evidence>
<accession>A0A5B8UPQ4</accession>
<dbReference type="OrthoDB" id="662548at2"/>
<dbReference type="Gene3D" id="3.40.50.12370">
    <property type="match status" value="1"/>
</dbReference>
<dbReference type="SUPFAM" id="SSF52402">
    <property type="entry name" value="Adenine nucleotide alpha hydrolases-like"/>
    <property type="match status" value="2"/>
</dbReference>
<sequence length="275" mass="30668">MEKILLVINAHKPNLASISFACKTAAETGSKITGLFIENLFYRPAAQLDEASYFSSISENEAATEVVTDSEQAVQLFVQECALQKVQTETYVDKGEPIQEVIFESRFADLLIVDPHLNFYDGEEQIPSHFTKEILANAECPVLLAPDAPEEINQVAFCYDGSASAAFAIKQFTYLMPSYKNKKAVLLQVSGSGKSELGEDHRRLMAWMRAHYDVVTFESLKGQAKDELLTHFFMHTGVMVVMGSYGRSLLSNFFKHSAAEGLIRTVDLPIFITHH</sequence>
<dbReference type="RefSeq" id="WP_146790755.1">
    <property type="nucleotide sequence ID" value="NZ_BAABIO010000003.1"/>
</dbReference>
<organism evidence="1 2">
    <name type="scientific">Flavisolibacter ginsenosidimutans</name>
    <dbReference type="NCBI Taxonomy" id="661481"/>
    <lineage>
        <taxon>Bacteria</taxon>
        <taxon>Pseudomonadati</taxon>
        <taxon>Bacteroidota</taxon>
        <taxon>Chitinophagia</taxon>
        <taxon>Chitinophagales</taxon>
        <taxon>Chitinophagaceae</taxon>
        <taxon>Flavisolibacter</taxon>
    </lineage>
</organism>
<reference evidence="1 2" key="1">
    <citation type="journal article" date="2015" name="Int. J. Syst. Evol. Microbiol.">
        <title>Flavisolibacter ginsenosidimutans sp. nov., with ginsenoside-converting activity isolated from soil used for cultivating ginseng.</title>
        <authorList>
            <person name="Zhao Y."/>
            <person name="Liu Q."/>
            <person name="Kang M.S."/>
            <person name="Jin F."/>
            <person name="Yu H."/>
            <person name="Im W.T."/>
        </authorList>
    </citation>
    <scope>NUCLEOTIDE SEQUENCE [LARGE SCALE GENOMIC DNA]</scope>
    <source>
        <strain evidence="1 2">Gsoil 636</strain>
    </source>
</reference>
<dbReference type="EMBL" id="CP042433">
    <property type="protein sequence ID" value="QEC57925.1"/>
    <property type="molecule type" value="Genomic_DNA"/>
</dbReference>
<keyword evidence="2" id="KW-1185">Reference proteome</keyword>
<evidence type="ECO:0000313" key="1">
    <source>
        <dbReference type="EMBL" id="QEC57925.1"/>
    </source>
</evidence>
<name>A0A5B8UPQ4_9BACT</name>
<protein>
    <submittedName>
        <fullName evidence="1">Universal stress protein</fullName>
    </submittedName>
</protein>